<dbReference type="EMBL" id="JAEVLS010000002">
    <property type="protein sequence ID" value="MBM0105808.1"/>
    <property type="molecule type" value="Genomic_DNA"/>
</dbReference>
<keyword evidence="2" id="KW-0255">Endonuclease</keyword>
<evidence type="ECO:0000256" key="4">
    <source>
        <dbReference type="SAM" id="SignalP"/>
    </source>
</evidence>
<organism evidence="6 7">
    <name type="scientific">Steroidobacter gossypii</name>
    <dbReference type="NCBI Taxonomy" id="2805490"/>
    <lineage>
        <taxon>Bacteria</taxon>
        <taxon>Pseudomonadati</taxon>
        <taxon>Pseudomonadota</taxon>
        <taxon>Gammaproteobacteria</taxon>
        <taxon>Steroidobacterales</taxon>
        <taxon>Steroidobacteraceae</taxon>
        <taxon>Steroidobacter</taxon>
    </lineage>
</organism>
<dbReference type="Pfam" id="PF00565">
    <property type="entry name" value="SNase"/>
    <property type="match status" value="1"/>
</dbReference>
<keyword evidence="3" id="KW-0378">Hydrolase</keyword>
<evidence type="ECO:0000313" key="6">
    <source>
        <dbReference type="EMBL" id="MBM0105808.1"/>
    </source>
</evidence>
<dbReference type="Gene3D" id="2.40.50.90">
    <property type="match status" value="1"/>
</dbReference>
<name>A0ABS1WXW7_9GAMM</name>
<feature type="signal peptide" evidence="4">
    <location>
        <begin position="1"/>
        <end position="21"/>
    </location>
</feature>
<reference evidence="6 7" key="1">
    <citation type="journal article" date="2021" name="Int. J. Syst. Evol. Microbiol.">
        <title>Steroidobacter gossypii sp. nov., isolated from soil of cotton cropping field.</title>
        <authorList>
            <person name="Huang R."/>
            <person name="Yang S."/>
            <person name="Zhen C."/>
            <person name="Liu W."/>
        </authorList>
    </citation>
    <scope>NUCLEOTIDE SEQUENCE [LARGE SCALE GENOMIC DNA]</scope>
    <source>
        <strain evidence="6 7">S1-65</strain>
    </source>
</reference>
<dbReference type="InterPro" id="IPR002071">
    <property type="entry name" value="Thermonucl_AS"/>
</dbReference>
<sequence>MVRFVVSIVLSVWLAAPLALADRPVLSGTVIRVIDGDTIDVELSSGPIRVRLNGIDTPERGQPGGKRATAALSAWVLSKRVELEPFEQDRYERLVANVFIGDLDVNAQLVREGHAWAYRQYLTSENLELCELEAQARAEGRGLWALPPQERYAPWDWRKRPRRFVDYSQETARSCMEAASVRR</sequence>
<dbReference type="InterPro" id="IPR035437">
    <property type="entry name" value="SNase_OB-fold_sf"/>
</dbReference>
<evidence type="ECO:0000259" key="5">
    <source>
        <dbReference type="PROSITE" id="PS50830"/>
    </source>
</evidence>
<feature type="domain" description="TNase-like" evidence="5">
    <location>
        <begin position="24"/>
        <end position="146"/>
    </location>
</feature>
<proteinExistence type="predicted"/>
<dbReference type="PANTHER" id="PTHR12302">
    <property type="entry name" value="EBNA2 BINDING PROTEIN P100"/>
    <property type="match status" value="1"/>
</dbReference>
<dbReference type="PANTHER" id="PTHR12302:SF3">
    <property type="entry name" value="SERINE_THREONINE-PROTEIN KINASE 31"/>
    <property type="match status" value="1"/>
</dbReference>
<gene>
    <name evidence="6" type="ORF">JM946_13790</name>
</gene>
<dbReference type="PROSITE" id="PS50830">
    <property type="entry name" value="TNASE_3"/>
    <property type="match status" value="1"/>
</dbReference>
<evidence type="ECO:0000256" key="1">
    <source>
        <dbReference type="ARBA" id="ARBA00022722"/>
    </source>
</evidence>
<feature type="chain" id="PRO_5045560159" evidence="4">
    <location>
        <begin position="22"/>
        <end position="183"/>
    </location>
</feature>
<dbReference type="RefSeq" id="WP_203167830.1">
    <property type="nucleotide sequence ID" value="NZ_JAEVLS010000002.1"/>
</dbReference>
<protein>
    <submittedName>
        <fullName evidence="6">Thermonuclease family protein</fullName>
    </submittedName>
</protein>
<keyword evidence="7" id="KW-1185">Reference proteome</keyword>
<dbReference type="SMART" id="SM00318">
    <property type="entry name" value="SNc"/>
    <property type="match status" value="1"/>
</dbReference>
<dbReference type="PROSITE" id="PS01123">
    <property type="entry name" value="TNASE_1"/>
    <property type="match status" value="1"/>
</dbReference>
<evidence type="ECO:0000256" key="2">
    <source>
        <dbReference type="ARBA" id="ARBA00022759"/>
    </source>
</evidence>
<accession>A0ABS1WXW7</accession>
<dbReference type="SUPFAM" id="SSF50199">
    <property type="entry name" value="Staphylococcal nuclease"/>
    <property type="match status" value="1"/>
</dbReference>
<evidence type="ECO:0000256" key="3">
    <source>
        <dbReference type="ARBA" id="ARBA00022801"/>
    </source>
</evidence>
<dbReference type="InterPro" id="IPR016071">
    <property type="entry name" value="Staphylococal_nuclease_OB-fold"/>
</dbReference>
<keyword evidence="4" id="KW-0732">Signal</keyword>
<keyword evidence="1" id="KW-0540">Nuclease</keyword>
<evidence type="ECO:0000313" key="7">
    <source>
        <dbReference type="Proteomes" id="UP000661077"/>
    </source>
</evidence>
<dbReference type="Proteomes" id="UP000661077">
    <property type="component" value="Unassembled WGS sequence"/>
</dbReference>
<comment type="caution">
    <text evidence="6">The sequence shown here is derived from an EMBL/GenBank/DDBJ whole genome shotgun (WGS) entry which is preliminary data.</text>
</comment>